<reference evidence="2 3" key="1">
    <citation type="submission" date="2020-12" db="EMBL/GenBank/DDBJ databases">
        <title>Metabolic potential, ecology and presence of endohyphal bacteria is reflected in genomic diversity of Mucoromycotina.</title>
        <authorList>
            <person name="Muszewska A."/>
            <person name="Okrasinska A."/>
            <person name="Steczkiewicz K."/>
            <person name="Drgas O."/>
            <person name="Orlowska M."/>
            <person name="Perlinska-Lenart U."/>
            <person name="Aleksandrzak-Piekarczyk T."/>
            <person name="Szatraj K."/>
            <person name="Zielenkiewicz U."/>
            <person name="Pilsyk S."/>
            <person name="Malc E."/>
            <person name="Mieczkowski P."/>
            <person name="Kruszewska J.S."/>
            <person name="Biernat P."/>
            <person name="Pawlowska J."/>
        </authorList>
    </citation>
    <scope>NUCLEOTIDE SEQUENCE [LARGE SCALE GENOMIC DNA]</scope>
    <source>
        <strain evidence="2 3">CBS 142.35</strain>
    </source>
</reference>
<dbReference type="PANTHER" id="PTHR36485">
    <property type="entry name" value="OS01G0939000 PROTEIN"/>
    <property type="match status" value="1"/>
</dbReference>
<evidence type="ECO:0000313" key="2">
    <source>
        <dbReference type="EMBL" id="KAG2221535.1"/>
    </source>
</evidence>
<proteinExistence type="predicted"/>
<evidence type="ECO:0000256" key="1">
    <source>
        <dbReference type="SAM" id="Phobius"/>
    </source>
</evidence>
<protein>
    <recommendedName>
        <fullName evidence="4">Phosphatidylinositol N-acetylglucosaminyltransferase subunit Y</fullName>
    </recommendedName>
</protein>
<comment type="caution">
    <text evidence="2">The sequence shown here is derived from an EMBL/GenBank/DDBJ whole genome shotgun (WGS) entry which is preliminary data.</text>
</comment>
<evidence type="ECO:0008006" key="4">
    <source>
        <dbReference type="Google" id="ProtNLM"/>
    </source>
</evidence>
<accession>A0A8H7S3L2</accession>
<gene>
    <name evidence="2" type="ORF">INT45_004529</name>
</gene>
<keyword evidence="1" id="KW-1133">Transmembrane helix</keyword>
<keyword evidence="1" id="KW-0472">Membrane</keyword>
<organism evidence="2 3">
    <name type="scientific">Circinella minor</name>
    <dbReference type="NCBI Taxonomy" id="1195481"/>
    <lineage>
        <taxon>Eukaryota</taxon>
        <taxon>Fungi</taxon>
        <taxon>Fungi incertae sedis</taxon>
        <taxon>Mucoromycota</taxon>
        <taxon>Mucoromycotina</taxon>
        <taxon>Mucoromycetes</taxon>
        <taxon>Mucorales</taxon>
        <taxon>Lichtheimiaceae</taxon>
        <taxon>Circinella</taxon>
    </lineage>
</organism>
<name>A0A8H7S3L2_9FUNG</name>
<dbReference type="PANTHER" id="PTHR36485:SF1">
    <property type="entry name" value="TRANSMEMBRANE PROTEIN"/>
    <property type="match status" value="1"/>
</dbReference>
<dbReference type="EMBL" id="JAEPRB010000106">
    <property type="protein sequence ID" value="KAG2221535.1"/>
    <property type="molecule type" value="Genomic_DNA"/>
</dbReference>
<dbReference type="AlphaFoldDB" id="A0A8H7S3L2"/>
<evidence type="ECO:0000313" key="3">
    <source>
        <dbReference type="Proteomes" id="UP000646827"/>
    </source>
</evidence>
<dbReference type="OrthoDB" id="2157498at2759"/>
<dbReference type="Pfam" id="PF15159">
    <property type="entry name" value="PIG-Y"/>
    <property type="match status" value="1"/>
</dbReference>
<feature type="transmembrane region" description="Helical" evidence="1">
    <location>
        <begin position="109"/>
        <end position="130"/>
    </location>
</feature>
<keyword evidence="1" id="KW-0812">Transmembrane</keyword>
<dbReference type="Proteomes" id="UP000646827">
    <property type="component" value="Unassembled WGS sequence"/>
</dbReference>
<keyword evidence="3" id="KW-1185">Reference proteome</keyword>
<sequence>MHRRRSSKSILFPRTNATTATTTTTLNYYGNVNNTSNSYYGSSSNHPIYTRRSMAHLPETTFDSTYLWGYALLVATAILFFGTLYAMIGSKFVPDTQIEILDWIKHDEYYCLLVPITAIVMIYFIVWNWMGMKFFRHN</sequence>
<dbReference type="InterPro" id="IPR029164">
    <property type="entry name" value="PIG-Y"/>
</dbReference>
<feature type="transmembrane region" description="Helical" evidence="1">
    <location>
        <begin position="67"/>
        <end position="88"/>
    </location>
</feature>